<gene>
    <name evidence="3" type="ORF">METZ01_LOCUS30135</name>
</gene>
<dbReference type="EMBL" id="UINC01001311">
    <property type="protein sequence ID" value="SUZ77281.1"/>
    <property type="molecule type" value="Genomic_DNA"/>
</dbReference>
<dbReference type="AlphaFoldDB" id="A0A381QD83"/>
<evidence type="ECO:0000259" key="2">
    <source>
        <dbReference type="Pfam" id="PF22691"/>
    </source>
</evidence>
<dbReference type="PANTHER" id="PTHR42870">
    <property type="entry name" value="ACETYL-COA C-ACETYLTRANSFERASE"/>
    <property type="match status" value="1"/>
</dbReference>
<dbReference type="Pfam" id="PF22691">
    <property type="entry name" value="Thiolase_C_1"/>
    <property type="match status" value="1"/>
</dbReference>
<name>A0A381QD83_9ZZZZ</name>
<organism evidence="3">
    <name type="scientific">marine metagenome</name>
    <dbReference type="NCBI Taxonomy" id="408172"/>
    <lineage>
        <taxon>unclassified sequences</taxon>
        <taxon>metagenomes</taxon>
        <taxon>ecological metagenomes</taxon>
    </lineage>
</organism>
<dbReference type="PIRSF" id="PIRSF000429">
    <property type="entry name" value="Ac-CoA_Ac_transf"/>
    <property type="match status" value="1"/>
</dbReference>
<protein>
    <recommendedName>
        <fullName evidence="2">Thiolase C-terminal domain-containing protein</fullName>
    </recommendedName>
</protein>
<evidence type="ECO:0000256" key="1">
    <source>
        <dbReference type="SAM" id="MobiDB-lite"/>
    </source>
</evidence>
<feature type="compositionally biased region" description="Low complexity" evidence="1">
    <location>
        <begin position="118"/>
        <end position="128"/>
    </location>
</feature>
<dbReference type="SUPFAM" id="SSF53901">
    <property type="entry name" value="Thiolase-like"/>
    <property type="match status" value="2"/>
</dbReference>
<dbReference type="InterPro" id="IPR002155">
    <property type="entry name" value="Thiolase"/>
</dbReference>
<dbReference type="InterPro" id="IPR016039">
    <property type="entry name" value="Thiolase-like"/>
</dbReference>
<feature type="domain" description="Thiolase C-terminal" evidence="2">
    <location>
        <begin position="246"/>
        <end position="370"/>
    </location>
</feature>
<reference evidence="3" key="1">
    <citation type="submission" date="2018-05" db="EMBL/GenBank/DDBJ databases">
        <authorList>
            <person name="Lanie J.A."/>
            <person name="Ng W.-L."/>
            <person name="Kazmierczak K.M."/>
            <person name="Andrzejewski T.M."/>
            <person name="Davidsen T.M."/>
            <person name="Wayne K.J."/>
            <person name="Tettelin H."/>
            <person name="Glass J.I."/>
            <person name="Rusch D."/>
            <person name="Podicherti R."/>
            <person name="Tsui H.-C.T."/>
            <person name="Winkler M.E."/>
        </authorList>
    </citation>
    <scope>NUCLEOTIDE SEQUENCE</scope>
</reference>
<feature type="region of interest" description="Disordered" evidence="1">
    <location>
        <begin position="110"/>
        <end position="139"/>
    </location>
</feature>
<dbReference type="GO" id="GO:0016747">
    <property type="term" value="F:acyltransferase activity, transferring groups other than amino-acyl groups"/>
    <property type="evidence" value="ECO:0007669"/>
    <property type="project" value="InterPro"/>
</dbReference>
<dbReference type="PANTHER" id="PTHR42870:SF1">
    <property type="entry name" value="NON-SPECIFIC LIPID-TRANSFER PROTEIN-LIKE 2"/>
    <property type="match status" value="1"/>
</dbReference>
<dbReference type="Gene3D" id="3.40.47.10">
    <property type="match status" value="1"/>
</dbReference>
<dbReference type="InterPro" id="IPR055140">
    <property type="entry name" value="Thiolase_C_2"/>
</dbReference>
<evidence type="ECO:0000313" key="3">
    <source>
        <dbReference type="EMBL" id="SUZ77281.1"/>
    </source>
</evidence>
<sequence length="370" mass="39343">MSLRGRGAIVGIGEVPTRRIYEGRSMYGLCAEAAGLAIADAGITKNDIDGLVTDGVALPPAIAEYLDIKPNFATGVSMQGASGATATMVATSAVSSGICNTVLVVMGNSRQDAERAGRPAGRGASSPSVRSEWEEPHGMAPGANTGYGLMYRRHIHEYGTTEEQMAKMAADQRFNALENENAVFNGQPINVKDVLNSRYINEPLKLLESVMPCDGAAALIITTPERAKNMKNNPAYVLGVGLKQGEANIWQRDKFTETPAVDSVRRALEMAGYSPSDIEFAEFYDCYTILAAMCLEDAGLVEKGEIGPFYEETDTTYKGAFPINTDGGQLSGGQPGLAGGFRHVIEGARQIMGKAGSRQVEKSDLCLVNG</sequence>
<accession>A0A381QD83</accession>
<proteinExistence type="predicted"/>
<dbReference type="CDD" id="cd00829">
    <property type="entry name" value="SCP-x_thiolase"/>
    <property type="match status" value="1"/>
</dbReference>